<gene>
    <name evidence="2" type="ORF">PanWU01x14_244310</name>
</gene>
<evidence type="ECO:0000256" key="1">
    <source>
        <dbReference type="SAM" id="MobiDB-lite"/>
    </source>
</evidence>
<dbReference type="EMBL" id="JXTB01000294">
    <property type="protein sequence ID" value="PON47472.1"/>
    <property type="molecule type" value="Genomic_DNA"/>
</dbReference>
<evidence type="ECO:0000313" key="2">
    <source>
        <dbReference type="EMBL" id="PON47472.1"/>
    </source>
</evidence>
<comment type="caution">
    <text evidence="2">The sequence shown here is derived from an EMBL/GenBank/DDBJ whole genome shotgun (WGS) entry which is preliminary data.</text>
</comment>
<dbReference type="AlphaFoldDB" id="A0A2P5BFA3"/>
<sequence>NEVNRHLYLDHVKLMGAQVELSRKHGEDLADINTLLVELSQRHAELRLATLRDRLPDAEKLKTRYQRQVDVLSAESYRSGWENREFEGHAEVVTPDQFDEQKGVERDHYSVKYYMQQLWDEINIMYPADVLKMLAAEKDGPSTSASVAKELIPASGPLEQASEVPGGQPDLGVLTGEGSGAVILSSDDSDPSTPPSIGASPSAETGCAPLSGGN</sequence>
<organism evidence="2 3">
    <name type="scientific">Parasponia andersonii</name>
    <name type="common">Sponia andersonii</name>
    <dbReference type="NCBI Taxonomy" id="3476"/>
    <lineage>
        <taxon>Eukaryota</taxon>
        <taxon>Viridiplantae</taxon>
        <taxon>Streptophyta</taxon>
        <taxon>Embryophyta</taxon>
        <taxon>Tracheophyta</taxon>
        <taxon>Spermatophyta</taxon>
        <taxon>Magnoliopsida</taxon>
        <taxon>eudicotyledons</taxon>
        <taxon>Gunneridae</taxon>
        <taxon>Pentapetalae</taxon>
        <taxon>rosids</taxon>
        <taxon>fabids</taxon>
        <taxon>Rosales</taxon>
        <taxon>Cannabaceae</taxon>
        <taxon>Parasponia</taxon>
    </lineage>
</organism>
<dbReference type="Proteomes" id="UP000237105">
    <property type="component" value="Unassembled WGS sequence"/>
</dbReference>
<evidence type="ECO:0000313" key="3">
    <source>
        <dbReference type="Proteomes" id="UP000237105"/>
    </source>
</evidence>
<accession>A0A2P5BFA3</accession>
<feature type="non-terminal residue" evidence="2">
    <location>
        <position position="1"/>
    </location>
</feature>
<proteinExistence type="predicted"/>
<reference evidence="3" key="1">
    <citation type="submission" date="2016-06" db="EMBL/GenBank/DDBJ databases">
        <title>Parallel loss of symbiosis genes in relatives of nitrogen-fixing non-legume Parasponia.</title>
        <authorList>
            <person name="Van Velzen R."/>
            <person name="Holmer R."/>
            <person name="Bu F."/>
            <person name="Rutten L."/>
            <person name="Van Zeijl A."/>
            <person name="Liu W."/>
            <person name="Santuari L."/>
            <person name="Cao Q."/>
            <person name="Sharma T."/>
            <person name="Shen D."/>
            <person name="Roswanjaya Y."/>
            <person name="Wardhani T."/>
            <person name="Kalhor M.S."/>
            <person name="Jansen J."/>
            <person name="Van den Hoogen J."/>
            <person name="Gungor B."/>
            <person name="Hartog M."/>
            <person name="Hontelez J."/>
            <person name="Verver J."/>
            <person name="Yang W.-C."/>
            <person name="Schijlen E."/>
            <person name="Repin R."/>
            <person name="Schilthuizen M."/>
            <person name="Schranz E."/>
            <person name="Heidstra R."/>
            <person name="Miyata K."/>
            <person name="Fedorova E."/>
            <person name="Kohlen W."/>
            <person name="Bisseling T."/>
            <person name="Smit S."/>
            <person name="Geurts R."/>
        </authorList>
    </citation>
    <scope>NUCLEOTIDE SEQUENCE [LARGE SCALE GENOMIC DNA]</scope>
    <source>
        <strain evidence="3">cv. WU1-14</strain>
    </source>
</reference>
<feature type="region of interest" description="Disordered" evidence="1">
    <location>
        <begin position="157"/>
        <end position="214"/>
    </location>
</feature>
<name>A0A2P5BFA3_PARAD</name>
<protein>
    <submittedName>
        <fullName evidence="2">Uncharacterized protein</fullName>
    </submittedName>
</protein>
<keyword evidence="3" id="KW-1185">Reference proteome</keyword>